<organism evidence="3 4">
    <name type="scientific">Actinomadura fulvescens</name>
    <dbReference type="NCBI Taxonomy" id="46160"/>
    <lineage>
        <taxon>Bacteria</taxon>
        <taxon>Bacillati</taxon>
        <taxon>Actinomycetota</taxon>
        <taxon>Actinomycetes</taxon>
        <taxon>Streptosporangiales</taxon>
        <taxon>Thermomonosporaceae</taxon>
        <taxon>Actinomadura</taxon>
    </lineage>
</organism>
<name>A0ABN3QCT8_9ACTN</name>
<gene>
    <name evidence="3" type="ORF">GCM10010411_68060</name>
</gene>
<dbReference type="InterPro" id="IPR018163">
    <property type="entry name" value="Thr/Ala-tRNA-synth_IIc_edit"/>
</dbReference>
<evidence type="ECO:0008006" key="5">
    <source>
        <dbReference type="Google" id="ProtNLM"/>
    </source>
</evidence>
<dbReference type="EMBL" id="BAAATD010000010">
    <property type="protein sequence ID" value="GAA2622398.1"/>
    <property type="molecule type" value="Genomic_DNA"/>
</dbReference>
<dbReference type="Gene3D" id="3.30.980.10">
    <property type="entry name" value="Threonyl-trna Synthetase, Chain A, domain 2"/>
    <property type="match status" value="1"/>
</dbReference>
<evidence type="ECO:0000256" key="1">
    <source>
        <dbReference type="ARBA" id="ARBA00022723"/>
    </source>
</evidence>
<dbReference type="SUPFAM" id="SSF55186">
    <property type="entry name" value="ThrRS/AlaRS common domain"/>
    <property type="match status" value="1"/>
</dbReference>
<evidence type="ECO:0000313" key="4">
    <source>
        <dbReference type="Proteomes" id="UP001501509"/>
    </source>
</evidence>
<dbReference type="PANTHER" id="PTHR43462:SF1">
    <property type="entry name" value="ALANYL-TRNA EDITING PROTEIN AARSD1"/>
    <property type="match status" value="1"/>
</dbReference>
<keyword evidence="2" id="KW-0862">Zinc</keyword>
<keyword evidence="4" id="KW-1185">Reference proteome</keyword>
<dbReference type="PANTHER" id="PTHR43462">
    <property type="entry name" value="ALANYL-TRNA EDITING PROTEIN"/>
    <property type="match status" value="1"/>
</dbReference>
<reference evidence="3 4" key="1">
    <citation type="journal article" date="2019" name="Int. J. Syst. Evol. Microbiol.">
        <title>The Global Catalogue of Microorganisms (GCM) 10K type strain sequencing project: providing services to taxonomists for standard genome sequencing and annotation.</title>
        <authorList>
            <consortium name="The Broad Institute Genomics Platform"/>
            <consortium name="The Broad Institute Genome Sequencing Center for Infectious Disease"/>
            <person name="Wu L."/>
            <person name="Ma J."/>
        </authorList>
    </citation>
    <scope>NUCLEOTIDE SEQUENCE [LARGE SCALE GENOMIC DNA]</scope>
    <source>
        <strain evidence="3 4">JCM 6833</strain>
    </source>
</reference>
<sequence length="312" mass="32933">MNVGEIGGSTHVTFPAGSVSGRSKALAVVPLDGGGFGVVAERTPFHPLDPGWPDQPGDTGFIQVDDIVQTVVDCLTGVLPARSEGPLGSGTGLLGSGGLLLGDDIPARRGDPDWHWLVVHVVERPVPVQAEIELTVNAERRRAFSAGHTACHLMALALNAALAPRWSKDAPRTDGLGRPDFDALAITSSRIVAHGSRDVYRIGRSLRKKGFTAEGLAESLPEVTAELNRLLAEWVSADVPIRVEAPSPELTARRMWHCELPEGTAEIPCGGTHLRRSGELSSITAGLELPPGSEELVVETKAVEAESSDDPA</sequence>
<protein>
    <recommendedName>
        <fullName evidence="5">Metal-dependent hydrolase</fullName>
    </recommendedName>
</protein>
<dbReference type="Proteomes" id="UP001501509">
    <property type="component" value="Unassembled WGS sequence"/>
</dbReference>
<keyword evidence="1" id="KW-0479">Metal-binding</keyword>
<accession>A0ABN3QCT8</accession>
<dbReference type="InterPro" id="IPR051335">
    <property type="entry name" value="Alanyl-tRNA_Editing_Enzymes"/>
</dbReference>
<evidence type="ECO:0000313" key="3">
    <source>
        <dbReference type="EMBL" id="GAA2622398.1"/>
    </source>
</evidence>
<proteinExistence type="predicted"/>
<comment type="caution">
    <text evidence="3">The sequence shown here is derived from an EMBL/GenBank/DDBJ whole genome shotgun (WGS) entry which is preliminary data.</text>
</comment>
<evidence type="ECO:0000256" key="2">
    <source>
        <dbReference type="ARBA" id="ARBA00022833"/>
    </source>
</evidence>